<proteinExistence type="predicted"/>
<comment type="caution">
    <text evidence="4">The sequence shown here is derived from an EMBL/GenBank/DDBJ whole genome shotgun (WGS) entry which is preliminary data.</text>
</comment>
<dbReference type="SUPFAM" id="SSF55729">
    <property type="entry name" value="Acyl-CoA N-acyltransferases (Nat)"/>
    <property type="match status" value="1"/>
</dbReference>
<keyword evidence="1 4" id="KW-0808">Transferase</keyword>
<gene>
    <name evidence="4" type="ORF">EV668_3634</name>
</gene>
<dbReference type="RefSeq" id="WP_133772637.1">
    <property type="nucleotide sequence ID" value="NZ_SNZR01000014.1"/>
</dbReference>
<dbReference type="Pfam" id="PF00583">
    <property type="entry name" value="Acetyltransf_1"/>
    <property type="match status" value="1"/>
</dbReference>
<protein>
    <submittedName>
        <fullName evidence="4">N-acetylglutamate synthase-like GNAT family acetyltransferase</fullName>
    </submittedName>
</protein>
<evidence type="ECO:0000259" key="3">
    <source>
        <dbReference type="PROSITE" id="PS51186"/>
    </source>
</evidence>
<dbReference type="GO" id="GO:0016747">
    <property type="term" value="F:acyltransferase activity, transferring groups other than amino-acyl groups"/>
    <property type="evidence" value="ECO:0007669"/>
    <property type="project" value="InterPro"/>
</dbReference>
<evidence type="ECO:0000256" key="1">
    <source>
        <dbReference type="ARBA" id="ARBA00022679"/>
    </source>
</evidence>
<evidence type="ECO:0000313" key="5">
    <source>
        <dbReference type="Proteomes" id="UP000295122"/>
    </source>
</evidence>
<dbReference type="Proteomes" id="UP000295122">
    <property type="component" value="Unassembled WGS sequence"/>
</dbReference>
<organism evidence="4 5">
    <name type="scientific">Enterovirga rhinocerotis</name>
    <dbReference type="NCBI Taxonomy" id="1339210"/>
    <lineage>
        <taxon>Bacteria</taxon>
        <taxon>Pseudomonadati</taxon>
        <taxon>Pseudomonadota</taxon>
        <taxon>Alphaproteobacteria</taxon>
        <taxon>Hyphomicrobiales</taxon>
        <taxon>Methylobacteriaceae</taxon>
        <taxon>Enterovirga</taxon>
    </lineage>
</organism>
<dbReference type="Gene3D" id="3.40.630.30">
    <property type="match status" value="1"/>
</dbReference>
<reference evidence="4 5" key="1">
    <citation type="submission" date="2019-03" db="EMBL/GenBank/DDBJ databases">
        <title>Genomic Encyclopedia of Type Strains, Phase IV (KMG-IV): sequencing the most valuable type-strain genomes for metagenomic binning, comparative biology and taxonomic classification.</title>
        <authorList>
            <person name="Goeker M."/>
        </authorList>
    </citation>
    <scope>NUCLEOTIDE SEQUENCE [LARGE SCALE GENOMIC DNA]</scope>
    <source>
        <strain evidence="4 5">DSM 25903</strain>
    </source>
</reference>
<sequence length="151" mass="16763">MRAEPRLRLARSEDLPAIMAMLADDILGREREGGADAAVADAFDEIARDPKSAIWVVELDGSVVGCAQLTCLPGLARRAMRRGLVESVRIASDRRGLGLGHWFMRALIEKAREAGCGVVQLTSDKRRTDAHRFYDRLGFVRSHEGFKLMLE</sequence>
<dbReference type="EMBL" id="SNZR01000014">
    <property type="protein sequence ID" value="TDR89146.1"/>
    <property type="molecule type" value="Genomic_DNA"/>
</dbReference>
<feature type="domain" description="N-acetyltransferase" evidence="3">
    <location>
        <begin position="5"/>
        <end position="151"/>
    </location>
</feature>
<evidence type="ECO:0000256" key="2">
    <source>
        <dbReference type="ARBA" id="ARBA00023315"/>
    </source>
</evidence>
<dbReference type="OrthoDB" id="9789603at2"/>
<evidence type="ECO:0000313" key="4">
    <source>
        <dbReference type="EMBL" id="TDR89146.1"/>
    </source>
</evidence>
<dbReference type="InterPro" id="IPR000182">
    <property type="entry name" value="GNAT_dom"/>
</dbReference>
<dbReference type="PANTHER" id="PTHR43877">
    <property type="entry name" value="AMINOALKYLPHOSPHONATE N-ACETYLTRANSFERASE-RELATED-RELATED"/>
    <property type="match status" value="1"/>
</dbReference>
<keyword evidence="2" id="KW-0012">Acyltransferase</keyword>
<accession>A0A4R7BYN6</accession>
<name>A0A4R7BYN6_9HYPH</name>
<dbReference type="PROSITE" id="PS51186">
    <property type="entry name" value="GNAT"/>
    <property type="match status" value="1"/>
</dbReference>
<dbReference type="AlphaFoldDB" id="A0A4R7BYN6"/>
<keyword evidence="5" id="KW-1185">Reference proteome</keyword>
<dbReference type="InterPro" id="IPR016181">
    <property type="entry name" value="Acyl_CoA_acyltransferase"/>
</dbReference>
<dbReference type="InterPro" id="IPR050832">
    <property type="entry name" value="Bact_Acetyltransf"/>
</dbReference>
<dbReference type="CDD" id="cd04301">
    <property type="entry name" value="NAT_SF"/>
    <property type="match status" value="1"/>
</dbReference>
<dbReference type="PANTHER" id="PTHR43877:SF2">
    <property type="entry name" value="AMINOALKYLPHOSPHONATE N-ACETYLTRANSFERASE-RELATED"/>
    <property type="match status" value="1"/>
</dbReference>